<dbReference type="CDD" id="cd04481">
    <property type="entry name" value="RPA1_DBD_B_like"/>
    <property type="match status" value="1"/>
</dbReference>
<dbReference type="Gramene" id="KQJ88477">
    <property type="protein sequence ID" value="KQJ88477"/>
    <property type="gene ID" value="BRADI_4g18359v3"/>
</dbReference>
<dbReference type="EMBL" id="CM000883">
    <property type="protein sequence ID" value="KQJ88477.2"/>
    <property type="molecule type" value="Genomic_DNA"/>
</dbReference>
<accession>A0A0Q3L7A9</accession>
<dbReference type="SUPFAM" id="SSF50249">
    <property type="entry name" value="Nucleic acid-binding proteins"/>
    <property type="match status" value="2"/>
</dbReference>
<dbReference type="Gene3D" id="2.40.50.140">
    <property type="entry name" value="Nucleic acid-binding proteins"/>
    <property type="match status" value="2"/>
</dbReference>
<evidence type="ECO:0000313" key="3">
    <source>
        <dbReference type="Proteomes" id="UP000008810"/>
    </source>
</evidence>
<dbReference type="EnsemblPlants" id="KQJ88477">
    <property type="protein sequence ID" value="KQJ88477"/>
    <property type="gene ID" value="BRADI_4g18359v3"/>
</dbReference>
<dbReference type="InParanoid" id="A0A0Q3L7A9"/>
<proteinExistence type="predicted"/>
<name>A0A0Q3L7A9_BRADI</name>
<dbReference type="Proteomes" id="UP000008810">
    <property type="component" value="Chromosome 4"/>
</dbReference>
<dbReference type="PANTHER" id="PTHR47165">
    <property type="entry name" value="OS03G0429900 PROTEIN"/>
    <property type="match status" value="1"/>
</dbReference>
<reference evidence="2" key="3">
    <citation type="submission" date="2018-08" db="UniProtKB">
        <authorList>
            <consortium name="EnsemblPlants"/>
        </authorList>
    </citation>
    <scope>IDENTIFICATION</scope>
    <source>
        <strain evidence="2">cv. Bd21</strain>
    </source>
</reference>
<dbReference type="AlphaFoldDB" id="A0A0Q3L7A9"/>
<dbReference type="ExpressionAtlas" id="A0A0Q3L7A9">
    <property type="expression patterns" value="baseline and differential"/>
</dbReference>
<evidence type="ECO:0000313" key="1">
    <source>
        <dbReference type="EMBL" id="KQJ88477.2"/>
    </source>
</evidence>
<dbReference type="CDD" id="cd04480">
    <property type="entry name" value="RPA1_DBD_A_like"/>
    <property type="match status" value="1"/>
</dbReference>
<protein>
    <recommendedName>
        <fullName evidence="4">DUF223 domain-containing protein</fullName>
    </recommendedName>
</protein>
<gene>
    <name evidence="1" type="ORF">BRADI_4g18359v3</name>
</gene>
<organism evidence="1">
    <name type="scientific">Brachypodium distachyon</name>
    <name type="common">Purple false brome</name>
    <name type="synonym">Trachynia distachya</name>
    <dbReference type="NCBI Taxonomy" id="15368"/>
    <lineage>
        <taxon>Eukaryota</taxon>
        <taxon>Viridiplantae</taxon>
        <taxon>Streptophyta</taxon>
        <taxon>Embryophyta</taxon>
        <taxon>Tracheophyta</taxon>
        <taxon>Spermatophyta</taxon>
        <taxon>Magnoliopsida</taxon>
        <taxon>Liliopsida</taxon>
        <taxon>Poales</taxon>
        <taxon>Poaceae</taxon>
        <taxon>BOP clade</taxon>
        <taxon>Pooideae</taxon>
        <taxon>Stipodae</taxon>
        <taxon>Brachypodieae</taxon>
        <taxon>Brachypodium</taxon>
    </lineage>
</organism>
<dbReference type="OrthoDB" id="671853at2759"/>
<reference evidence="1 2" key="1">
    <citation type="journal article" date="2010" name="Nature">
        <title>Genome sequencing and analysis of the model grass Brachypodium distachyon.</title>
        <authorList>
            <consortium name="International Brachypodium Initiative"/>
        </authorList>
    </citation>
    <scope>NUCLEOTIDE SEQUENCE [LARGE SCALE GENOMIC DNA]</scope>
    <source>
        <strain evidence="1 2">Bd21</strain>
    </source>
</reference>
<evidence type="ECO:0000313" key="2">
    <source>
        <dbReference type="EnsemblPlants" id="KQJ88477"/>
    </source>
</evidence>
<reference evidence="1" key="2">
    <citation type="submission" date="2017-06" db="EMBL/GenBank/DDBJ databases">
        <title>WGS assembly of Brachypodium distachyon.</title>
        <authorList>
            <consortium name="The International Brachypodium Initiative"/>
            <person name="Lucas S."/>
            <person name="Harmon-Smith M."/>
            <person name="Lail K."/>
            <person name="Tice H."/>
            <person name="Grimwood J."/>
            <person name="Bruce D."/>
            <person name="Barry K."/>
            <person name="Shu S."/>
            <person name="Lindquist E."/>
            <person name="Wang M."/>
            <person name="Pitluck S."/>
            <person name="Vogel J.P."/>
            <person name="Garvin D.F."/>
            <person name="Mockler T.C."/>
            <person name="Schmutz J."/>
            <person name="Rokhsar D."/>
            <person name="Bevan M.W."/>
        </authorList>
    </citation>
    <scope>NUCLEOTIDE SEQUENCE</scope>
    <source>
        <strain evidence="1">Bd21</strain>
    </source>
</reference>
<dbReference type="STRING" id="15368.A0A0Q3L7A9"/>
<dbReference type="InterPro" id="IPR012340">
    <property type="entry name" value="NA-bd_OB-fold"/>
</dbReference>
<dbReference type="PANTHER" id="PTHR47165:SF4">
    <property type="entry name" value="OS03G0429900 PROTEIN"/>
    <property type="match status" value="1"/>
</dbReference>
<evidence type="ECO:0008006" key="4">
    <source>
        <dbReference type="Google" id="ProtNLM"/>
    </source>
</evidence>
<keyword evidence="3" id="KW-1185">Reference proteome</keyword>
<sequence length="259" mass="29290">MGSPTKFGDITVGQQNCKVFGRLIRLWDAKNKYAKTTDSLLSIDGVLLAEDGAMVQITIPKKVEKQFCPLLSLGSVYMLTDVSDVHATYKKFIYHHQSYMLQFKTSSKVHLMQSRGASIPRFAFDFSQFDQLPSKDNQSKPLLDLIGVISYVDPYDCASPTSQYKLRKIHIRNQDEQTQEINLWGEDGETFDESAVLSKSDGKIVVCVFAGLTIGKYLDKLEASSSSATKIYIDMEIPKVEQYKKSYQWEVPVLCQQQP</sequence>